<organism evidence="1 2">
    <name type="scientific">Nocardioides guangzhouensis</name>
    <dbReference type="NCBI Taxonomy" id="2497878"/>
    <lineage>
        <taxon>Bacteria</taxon>
        <taxon>Bacillati</taxon>
        <taxon>Actinomycetota</taxon>
        <taxon>Actinomycetes</taxon>
        <taxon>Propionibacteriales</taxon>
        <taxon>Nocardioidaceae</taxon>
        <taxon>Nocardioides</taxon>
    </lineage>
</organism>
<proteinExistence type="predicted"/>
<dbReference type="EMBL" id="SDKM01000050">
    <property type="protein sequence ID" value="RYP82267.1"/>
    <property type="molecule type" value="Genomic_DNA"/>
</dbReference>
<evidence type="ECO:0000313" key="1">
    <source>
        <dbReference type="EMBL" id="RYP82267.1"/>
    </source>
</evidence>
<name>A0A4Q4Z3K3_9ACTN</name>
<accession>A0A4Q4Z3K3</accession>
<protein>
    <submittedName>
        <fullName evidence="1">DUF2785 domain-containing protein</fullName>
    </submittedName>
</protein>
<dbReference type="Proteomes" id="UP000295198">
    <property type="component" value="Unassembled WGS sequence"/>
</dbReference>
<keyword evidence="2" id="KW-1185">Reference proteome</keyword>
<dbReference type="RefSeq" id="WP_134720664.1">
    <property type="nucleotide sequence ID" value="NZ_SDKM01000050.1"/>
</dbReference>
<dbReference type="AlphaFoldDB" id="A0A4Q4Z3K3"/>
<evidence type="ECO:0000313" key="2">
    <source>
        <dbReference type="Proteomes" id="UP000295198"/>
    </source>
</evidence>
<comment type="caution">
    <text evidence="1">The sequence shown here is derived from an EMBL/GenBank/DDBJ whole genome shotgun (WGS) entry which is preliminary data.</text>
</comment>
<dbReference type="OrthoDB" id="7619731at2"/>
<dbReference type="InterPro" id="IPR021247">
    <property type="entry name" value="DUF2785"/>
</dbReference>
<reference evidence="1 2" key="1">
    <citation type="submission" date="2019-01" db="EMBL/GenBank/DDBJ databases">
        <title>Nocardioides guangzhouensis sp. nov., an actinobacterium isolated from soil.</title>
        <authorList>
            <person name="Fu Y."/>
            <person name="Cai Y."/>
            <person name="Lin Z."/>
            <person name="Chen P."/>
        </authorList>
    </citation>
    <scope>NUCLEOTIDE SEQUENCE [LARGE SCALE GENOMIC DNA]</scope>
    <source>
        <strain evidence="1 2">130</strain>
    </source>
</reference>
<dbReference type="Pfam" id="PF10978">
    <property type="entry name" value="DUF2785"/>
    <property type="match status" value="1"/>
</dbReference>
<gene>
    <name evidence="1" type="ORF">EKO23_22160</name>
</gene>
<sequence>MASGFWDRVVTHGHQVPQDRPLDDLTAELTTMLGSPDAHLRDRVGYSTLATWIHRGVYDELLTGLGDGMAAGLENGLGDNGSDTVFRRSFSALLLGECVARDNEERLLPDNRILRWGDRIAAWYVREQDLRGYVPGKGWAHAAAHGADAIAALAQSAAMGAPELTVLLDVMADRLLLPTDEKFVTGEPDRMAAAVLAVLRRNLVPLSVLEPWIGRLANGARPGRGDNPWADTFNVQEFLRALHLHLALGGQRPAVRSDLLLALVDALRSTNPHYLTGE</sequence>